<dbReference type="GO" id="GO:0006897">
    <property type="term" value="P:endocytosis"/>
    <property type="evidence" value="ECO:0007669"/>
    <property type="project" value="TreeGrafter"/>
</dbReference>
<dbReference type="InterPro" id="IPR001849">
    <property type="entry name" value="PH_domain"/>
</dbReference>
<dbReference type="HOGENOM" id="CLU_007105_4_0_1"/>
<keyword evidence="3" id="KW-0445">Lipid transport</keyword>
<feature type="region of interest" description="Disordered" evidence="5">
    <location>
        <begin position="305"/>
        <end position="348"/>
    </location>
</feature>
<dbReference type="PROSITE" id="PS50003">
    <property type="entry name" value="PH_DOMAIN"/>
    <property type="match status" value="1"/>
</dbReference>
<evidence type="ECO:0000259" key="6">
    <source>
        <dbReference type="PROSITE" id="PS50003"/>
    </source>
</evidence>
<evidence type="ECO:0000313" key="8">
    <source>
        <dbReference type="Proteomes" id="UP000054217"/>
    </source>
</evidence>
<dbReference type="InterPro" id="IPR037239">
    <property type="entry name" value="OSBP_sf"/>
</dbReference>
<feature type="domain" description="PH" evidence="6">
    <location>
        <begin position="19"/>
        <end position="111"/>
    </location>
</feature>
<dbReference type="GO" id="GO:0034727">
    <property type="term" value="P:piecemeal microautophagy of the nucleus"/>
    <property type="evidence" value="ECO:0007669"/>
    <property type="project" value="TreeGrafter"/>
</dbReference>
<dbReference type="GO" id="GO:0032541">
    <property type="term" value="C:cortical endoplasmic reticulum"/>
    <property type="evidence" value="ECO:0007669"/>
    <property type="project" value="TreeGrafter"/>
</dbReference>
<dbReference type="Gene3D" id="3.30.70.3490">
    <property type="match status" value="1"/>
</dbReference>
<evidence type="ECO:0000256" key="5">
    <source>
        <dbReference type="SAM" id="MobiDB-lite"/>
    </source>
</evidence>
<dbReference type="GO" id="GO:0030011">
    <property type="term" value="P:maintenance of cell polarity"/>
    <property type="evidence" value="ECO:0007669"/>
    <property type="project" value="TreeGrafter"/>
</dbReference>
<dbReference type="GO" id="GO:0005886">
    <property type="term" value="C:plasma membrane"/>
    <property type="evidence" value="ECO:0007669"/>
    <property type="project" value="TreeGrafter"/>
</dbReference>
<feature type="region of interest" description="Disordered" evidence="5">
    <location>
        <begin position="668"/>
        <end position="687"/>
    </location>
</feature>
<evidence type="ECO:0000256" key="2">
    <source>
        <dbReference type="ARBA" id="ARBA00022448"/>
    </source>
</evidence>
<dbReference type="Pfam" id="PF01237">
    <property type="entry name" value="Oxysterol_BP"/>
    <property type="match status" value="1"/>
</dbReference>
<dbReference type="EMBL" id="KN831982">
    <property type="protein sequence ID" value="KIO02306.1"/>
    <property type="molecule type" value="Genomic_DNA"/>
</dbReference>
<feature type="compositionally biased region" description="Basic and acidic residues" evidence="5">
    <location>
        <begin position="668"/>
        <end position="678"/>
    </location>
</feature>
<dbReference type="GO" id="GO:0032934">
    <property type="term" value="F:sterol binding"/>
    <property type="evidence" value="ECO:0007669"/>
    <property type="project" value="TreeGrafter"/>
</dbReference>
<feature type="region of interest" description="Disordered" evidence="5">
    <location>
        <begin position="162"/>
        <end position="198"/>
    </location>
</feature>
<gene>
    <name evidence="7" type="ORF">M404DRAFT_147951</name>
</gene>
<reference evidence="8" key="2">
    <citation type="submission" date="2015-01" db="EMBL/GenBank/DDBJ databases">
        <title>Evolutionary Origins and Diversification of the Mycorrhizal Mutualists.</title>
        <authorList>
            <consortium name="DOE Joint Genome Institute"/>
            <consortium name="Mycorrhizal Genomics Consortium"/>
            <person name="Kohler A."/>
            <person name="Kuo A."/>
            <person name="Nagy L.G."/>
            <person name="Floudas D."/>
            <person name="Copeland A."/>
            <person name="Barry K.W."/>
            <person name="Cichocki N."/>
            <person name="Veneault-Fourrey C."/>
            <person name="LaButti K."/>
            <person name="Lindquist E.A."/>
            <person name="Lipzen A."/>
            <person name="Lundell T."/>
            <person name="Morin E."/>
            <person name="Murat C."/>
            <person name="Riley R."/>
            <person name="Ohm R."/>
            <person name="Sun H."/>
            <person name="Tunlid A."/>
            <person name="Henrissat B."/>
            <person name="Grigoriev I.V."/>
            <person name="Hibbett D.S."/>
            <person name="Martin F."/>
        </authorList>
    </citation>
    <scope>NUCLEOTIDE SEQUENCE [LARGE SCALE GENOMIC DNA]</scope>
    <source>
        <strain evidence="8">Marx 270</strain>
    </source>
</reference>
<dbReference type="AlphaFoldDB" id="A0A0C3P4D8"/>
<keyword evidence="4" id="KW-0446">Lipid-binding</keyword>
<dbReference type="FunCoup" id="A0A0C3P4D8">
    <property type="interactions" value="133"/>
</dbReference>
<dbReference type="FunFam" id="2.40.160.120:FF:000001">
    <property type="entry name" value="Oxysterol-binding protein"/>
    <property type="match status" value="1"/>
</dbReference>
<dbReference type="SUPFAM" id="SSF50729">
    <property type="entry name" value="PH domain-like"/>
    <property type="match status" value="1"/>
</dbReference>
<dbReference type="Gene3D" id="2.30.29.30">
    <property type="entry name" value="Pleckstrin-homology domain (PH domain)/Phosphotyrosine-binding domain (PTB)"/>
    <property type="match status" value="1"/>
</dbReference>
<evidence type="ECO:0000256" key="4">
    <source>
        <dbReference type="ARBA" id="ARBA00023121"/>
    </source>
</evidence>
<evidence type="ECO:0000256" key="3">
    <source>
        <dbReference type="ARBA" id="ARBA00023055"/>
    </source>
</evidence>
<comment type="similarity">
    <text evidence="1">Belongs to the OSBP family.</text>
</comment>
<accession>A0A0C3P4D8</accession>
<dbReference type="InterPro" id="IPR000648">
    <property type="entry name" value="Oxysterol-bd"/>
</dbReference>
<dbReference type="CDD" id="cd13289">
    <property type="entry name" value="PH_Osh3p_yeast"/>
    <property type="match status" value="1"/>
</dbReference>
<dbReference type="GO" id="GO:0097038">
    <property type="term" value="C:perinuclear endoplasmic reticulum"/>
    <property type="evidence" value="ECO:0007669"/>
    <property type="project" value="TreeGrafter"/>
</dbReference>
<dbReference type="GO" id="GO:0035621">
    <property type="term" value="P:ER to Golgi ceramide transport"/>
    <property type="evidence" value="ECO:0007669"/>
    <property type="project" value="TreeGrafter"/>
</dbReference>
<dbReference type="InParanoid" id="A0A0C3P4D8"/>
<dbReference type="OrthoDB" id="1854502at2759"/>
<reference evidence="7 8" key="1">
    <citation type="submission" date="2014-04" db="EMBL/GenBank/DDBJ databases">
        <authorList>
            <consortium name="DOE Joint Genome Institute"/>
            <person name="Kuo A."/>
            <person name="Kohler A."/>
            <person name="Costa M.D."/>
            <person name="Nagy L.G."/>
            <person name="Floudas D."/>
            <person name="Copeland A."/>
            <person name="Barry K.W."/>
            <person name="Cichocki N."/>
            <person name="Veneault-Fourrey C."/>
            <person name="LaButti K."/>
            <person name="Lindquist E.A."/>
            <person name="Lipzen A."/>
            <person name="Lundell T."/>
            <person name="Morin E."/>
            <person name="Murat C."/>
            <person name="Sun H."/>
            <person name="Tunlid A."/>
            <person name="Henrissat B."/>
            <person name="Grigoriev I.V."/>
            <person name="Hibbett D.S."/>
            <person name="Martin F."/>
            <person name="Nordberg H.P."/>
            <person name="Cantor M.N."/>
            <person name="Hua S.X."/>
        </authorList>
    </citation>
    <scope>NUCLEOTIDE SEQUENCE [LARGE SCALE GENOMIC DNA]</scope>
    <source>
        <strain evidence="7 8">Marx 270</strain>
    </source>
</reference>
<evidence type="ECO:0000313" key="7">
    <source>
        <dbReference type="EMBL" id="KIO02306.1"/>
    </source>
</evidence>
<dbReference type="GO" id="GO:0006887">
    <property type="term" value="P:exocytosis"/>
    <property type="evidence" value="ECO:0007669"/>
    <property type="project" value="TreeGrafter"/>
</dbReference>
<proteinExistence type="inferred from homology"/>
<evidence type="ECO:0000256" key="1">
    <source>
        <dbReference type="ARBA" id="ARBA00008842"/>
    </source>
</evidence>
<dbReference type="Proteomes" id="UP000054217">
    <property type="component" value="Unassembled WGS sequence"/>
</dbReference>
<dbReference type="PANTHER" id="PTHR10972:SF203">
    <property type="entry name" value="OXYSTEROL-BINDING PROTEIN HOMOLOG 3"/>
    <property type="match status" value="1"/>
</dbReference>
<sequence>MSLSYLHHSAHLAVSPDQTIVCEGWLLKKRRKKMQGFARRYFVLHESGILSYSLSPKHPVRDQIAIPHAALSTAAGRKDIHVDSNNATFHIKCLTTEDFNTWMAAFRKFITADGRKSTAASRISRLGHSQWNRSSIIAEDMGSVIAELETAIALLQIDDPHKKSSSLKSKSDKERPNHKDNKFSMFKKAGGHHEDGTLAKPMTEADFHARYQRIIATLETLKTQHAMLLRSLNGMQGDASQPAARASPLPATAEGKPEELLPPSRFSTALTRRSKRASSISSLSDGAPVEWFDAQDDVGEEFVLEEPTPDEERGPIALQTSFSGDKEYESTSSDDEETAPHLSKPEPDLTLQARQVARRTCLPCGPVGDEGSLFTMLKKNVGKDLSTITFPVSFNEPLTMLQRAAEEMEYHELLQQAVDSKDPVERICFVGAFAVSGYAHTRHRTGRKGFNPMLAETFEDTRMKFIAEKVSHNPVVIAYHAEGNGWHLDGKSAGKTKFWGRKSLEVIPLGTTQLKIEGDIYEWRVNKPSSFIRNLMMGTKYFEHCGKMMIKNLTNGLSCTIEFKPAGYWGVSNEVAGAVVSPSGEVCARIEGKWDEQLALALDPSHLRVLWRISPFPKQALDYYGFTAYGITLNEITSDLEGKLPPTDSRLRPDVRALEEGNVDLAEEQKTQLEERQRERRRRGADREPRWFKQSGEDWLYVGGYWEARAKGWKDSPVEPLW</sequence>
<dbReference type="SUPFAM" id="SSF144000">
    <property type="entry name" value="Oxysterol-binding protein-like"/>
    <property type="match status" value="1"/>
</dbReference>
<protein>
    <recommendedName>
        <fullName evidence="6">PH domain-containing protein</fullName>
    </recommendedName>
</protein>
<dbReference type="PANTHER" id="PTHR10972">
    <property type="entry name" value="OXYSTEROL-BINDING PROTEIN-RELATED"/>
    <property type="match status" value="1"/>
</dbReference>
<feature type="compositionally biased region" description="Basic and acidic residues" evidence="5">
    <location>
        <begin position="169"/>
        <end position="182"/>
    </location>
</feature>
<dbReference type="InterPro" id="IPR041680">
    <property type="entry name" value="PH_8"/>
</dbReference>
<organism evidence="7 8">
    <name type="scientific">Pisolithus tinctorius Marx 270</name>
    <dbReference type="NCBI Taxonomy" id="870435"/>
    <lineage>
        <taxon>Eukaryota</taxon>
        <taxon>Fungi</taxon>
        <taxon>Dikarya</taxon>
        <taxon>Basidiomycota</taxon>
        <taxon>Agaricomycotina</taxon>
        <taxon>Agaricomycetes</taxon>
        <taxon>Agaricomycetidae</taxon>
        <taxon>Boletales</taxon>
        <taxon>Sclerodermatineae</taxon>
        <taxon>Pisolithaceae</taxon>
        <taxon>Pisolithus</taxon>
    </lineage>
</organism>
<name>A0A0C3P4D8_PISTI</name>
<keyword evidence="2" id="KW-0813">Transport</keyword>
<dbReference type="Gene3D" id="2.40.160.120">
    <property type="match status" value="1"/>
</dbReference>
<dbReference type="GO" id="GO:0120009">
    <property type="term" value="P:intermembrane lipid transfer"/>
    <property type="evidence" value="ECO:0007669"/>
    <property type="project" value="UniProtKB-ARBA"/>
</dbReference>
<dbReference type="Pfam" id="PF15409">
    <property type="entry name" value="PH_8"/>
    <property type="match status" value="1"/>
</dbReference>
<dbReference type="STRING" id="870435.A0A0C3P4D8"/>
<dbReference type="InterPro" id="IPR011993">
    <property type="entry name" value="PH-like_dom_sf"/>
</dbReference>
<dbReference type="GO" id="GO:0005829">
    <property type="term" value="C:cytosol"/>
    <property type="evidence" value="ECO:0007669"/>
    <property type="project" value="TreeGrafter"/>
</dbReference>
<keyword evidence="8" id="KW-1185">Reference proteome</keyword>
<dbReference type="SMART" id="SM00233">
    <property type="entry name" value="PH"/>
    <property type="match status" value="1"/>
</dbReference>
<feature type="region of interest" description="Disordered" evidence="5">
    <location>
        <begin position="237"/>
        <end position="281"/>
    </location>
</feature>